<dbReference type="SUPFAM" id="SSF110836">
    <property type="entry name" value="Hypothetical protein SAV1430"/>
    <property type="match status" value="1"/>
</dbReference>
<evidence type="ECO:0000313" key="5">
    <source>
        <dbReference type="RefSeq" id="XP_039122095.1"/>
    </source>
</evidence>
<dbReference type="GO" id="GO:0016226">
    <property type="term" value="P:iron-sulfur cluster assembly"/>
    <property type="evidence" value="ECO:0007669"/>
    <property type="project" value="InterPro"/>
</dbReference>
<dbReference type="GO" id="GO:0005198">
    <property type="term" value="F:structural molecule activity"/>
    <property type="evidence" value="ECO:0007669"/>
    <property type="project" value="UniProtKB-ARBA"/>
</dbReference>
<dbReference type="RefSeq" id="XP_039122095.1">
    <property type="nucleotide sequence ID" value="XM_039266161.1"/>
</dbReference>
<comment type="function">
    <text evidence="1">Molecular scaffold for [Fe-S] cluster assembly of mitochondrial iron-sulfur proteins.</text>
</comment>
<protein>
    <submittedName>
        <fullName evidence="5">NifU-like protein 4, mitochondrial</fullName>
    </submittedName>
</protein>
<keyword evidence="4" id="KW-1185">Reference proteome</keyword>
<dbReference type="FunFam" id="3.30.1370.70:FF:000001">
    <property type="entry name" value="NifU-like protein 4, mitochondrial"/>
    <property type="match status" value="1"/>
</dbReference>
<dbReference type="InterPro" id="IPR001075">
    <property type="entry name" value="NIF_FeS_clus_asmbl_NifU_C"/>
</dbReference>
<dbReference type="InterPro" id="IPR034904">
    <property type="entry name" value="FSCA_dom_sf"/>
</dbReference>
<dbReference type="InterPro" id="IPR014824">
    <property type="entry name" value="Nfu/NifU_N"/>
</dbReference>
<sequence>MGPWLVIQWARWPACCCGSEFYYLSDSGKYRRGPDYAGTRSGIDSEKWKRTMMAMKGFGRLLVRRSRLLLPRSLEPIANPIEKNYLGSVRLFSSSISAPLGIPAPFSPLSPGKPSFVAPWSGYLGQKRSMFIQTQSTPNPLSLMFYPGKPVMEVGSADFPNARVAMNSHLAKSLFSIDGITRVFFGSDFVTVTKSEEATWDFLKPEIFAAIMDFYSSGKPLFLDSNVAASMDTEIKEDDSEIVAMIKELLETRIRPAVQDDGGDIEYRGFDEETGIVKLRMQGACSGCPSSSVTLKSGIENMLMHYVPEVKGVEQELDNGGEVVSSAG</sequence>
<dbReference type="GO" id="GO:0005506">
    <property type="term" value="F:iron ion binding"/>
    <property type="evidence" value="ECO:0007669"/>
    <property type="project" value="InterPro"/>
</dbReference>
<dbReference type="FunFam" id="3.30.300.130:FF:000001">
    <property type="entry name" value="NFU1 iron-sulfur cluster scaffold"/>
    <property type="match status" value="1"/>
</dbReference>
<dbReference type="Pfam" id="PF08712">
    <property type="entry name" value="Nfu_N"/>
    <property type="match status" value="1"/>
</dbReference>
<dbReference type="Proteomes" id="UP001515500">
    <property type="component" value="Chromosome 4"/>
</dbReference>
<dbReference type="PANTHER" id="PTHR11178">
    <property type="entry name" value="IRON-SULFUR CLUSTER SCAFFOLD PROTEIN NFU-RELATED"/>
    <property type="match status" value="1"/>
</dbReference>
<dbReference type="Gene3D" id="3.30.300.130">
    <property type="entry name" value="Fe-S cluster assembly (FSCA)"/>
    <property type="match status" value="1"/>
</dbReference>
<evidence type="ECO:0000313" key="4">
    <source>
        <dbReference type="Proteomes" id="UP001515500"/>
    </source>
</evidence>
<evidence type="ECO:0000256" key="1">
    <source>
        <dbReference type="ARBA" id="ARBA00002175"/>
    </source>
</evidence>
<dbReference type="PANTHER" id="PTHR11178:SF1">
    <property type="entry name" value="NFU1 IRON-SULFUR CLUSTER SCAFFOLD HOMOLOG, MITOCHONDRIAL"/>
    <property type="match status" value="1"/>
</dbReference>
<comment type="similarity">
    <text evidence="2">Belongs to the NifU family.</text>
</comment>
<proteinExistence type="inferred from homology"/>
<evidence type="ECO:0000259" key="3">
    <source>
        <dbReference type="SMART" id="SM00932"/>
    </source>
</evidence>
<dbReference type="GeneID" id="120258720"/>
<dbReference type="SMART" id="SM00932">
    <property type="entry name" value="Nfu_N"/>
    <property type="match status" value="1"/>
</dbReference>
<organism evidence="4 5">
    <name type="scientific">Dioscorea cayennensis subsp. rotundata</name>
    <name type="common">White Guinea yam</name>
    <name type="synonym">Dioscorea rotundata</name>
    <dbReference type="NCBI Taxonomy" id="55577"/>
    <lineage>
        <taxon>Eukaryota</taxon>
        <taxon>Viridiplantae</taxon>
        <taxon>Streptophyta</taxon>
        <taxon>Embryophyta</taxon>
        <taxon>Tracheophyta</taxon>
        <taxon>Spermatophyta</taxon>
        <taxon>Magnoliopsida</taxon>
        <taxon>Liliopsida</taxon>
        <taxon>Dioscoreales</taxon>
        <taxon>Dioscoreaceae</taxon>
        <taxon>Dioscorea</taxon>
    </lineage>
</organism>
<name>A0AB40B4D9_DIOCR</name>
<reference evidence="5" key="1">
    <citation type="submission" date="2025-08" db="UniProtKB">
        <authorList>
            <consortium name="RefSeq"/>
        </authorList>
    </citation>
    <scope>IDENTIFICATION</scope>
</reference>
<dbReference type="Gene3D" id="3.30.1370.70">
    <property type="entry name" value="Scaffold protein Nfu/NifU, N-terminal domain"/>
    <property type="match status" value="1"/>
</dbReference>
<dbReference type="GO" id="GO:0005739">
    <property type="term" value="C:mitochondrion"/>
    <property type="evidence" value="ECO:0007669"/>
    <property type="project" value="TreeGrafter"/>
</dbReference>
<accession>A0AB40B4D9</accession>
<evidence type="ECO:0000256" key="2">
    <source>
        <dbReference type="ARBA" id="ARBA00006420"/>
    </source>
</evidence>
<dbReference type="AlphaFoldDB" id="A0AB40B4D9"/>
<dbReference type="Pfam" id="PF01106">
    <property type="entry name" value="NifU"/>
    <property type="match status" value="1"/>
</dbReference>
<gene>
    <name evidence="5" type="primary">LOC120258720</name>
</gene>
<feature type="domain" description="Scaffold protein Nfu/NifU N-terminal" evidence="3">
    <location>
        <begin position="132"/>
        <end position="218"/>
    </location>
</feature>
<dbReference type="GO" id="GO:0051536">
    <property type="term" value="F:iron-sulfur cluster binding"/>
    <property type="evidence" value="ECO:0007669"/>
    <property type="project" value="InterPro"/>
</dbReference>
<dbReference type="SUPFAM" id="SSF117916">
    <property type="entry name" value="Fe-S cluster assembly (FSCA) domain-like"/>
    <property type="match status" value="1"/>
</dbReference>
<dbReference type="InterPro" id="IPR036498">
    <property type="entry name" value="Nfu/NifU_N_sf"/>
</dbReference>